<feature type="region of interest" description="Disordered" evidence="1">
    <location>
        <begin position="135"/>
        <end position="157"/>
    </location>
</feature>
<dbReference type="InterPro" id="IPR041916">
    <property type="entry name" value="Anti_sigma_zinc_sf"/>
</dbReference>
<organism evidence="2 3">
    <name type="scientific">Methyloceanibacter superfactus</name>
    <dbReference type="NCBI Taxonomy" id="1774969"/>
    <lineage>
        <taxon>Bacteria</taxon>
        <taxon>Pseudomonadati</taxon>
        <taxon>Pseudomonadota</taxon>
        <taxon>Alphaproteobacteria</taxon>
        <taxon>Hyphomicrobiales</taxon>
        <taxon>Hyphomicrobiaceae</taxon>
        <taxon>Methyloceanibacter</taxon>
    </lineage>
</organism>
<dbReference type="Gene3D" id="1.10.10.1320">
    <property type="entry name" value="Anti-sigma factor, zinc-finger domain"/>
    <property type="match status" value="1"/>
</dbReference>
<accession>A0A1E3W009</accession>
<feature type="compositionally biased region" description="Basic residues" evidence="1">
    <location>
        <begin position="139"/>
        <end position="149"/>
    </location>
</feature>
<gene>
    <name evidence="2" type="ORF">AUC69_09435</name>
</gene>
<dbReference type="EMBL" id="LPWF01000018">
    <property type="protein sequence ID" value="ODR99134.1"/>
    <property type="molecule type" value="Genomic_DNA"/>
</dbReference>
<dbReference type="AlphaFoldDB" id="A0A1E3W009"/>
<evidence type="ECO:0000313" key="3">
    <source>
        <dbReference type="Proteomes" id="UP000094472"/>
    </source>
</evidence>
<keyword evidence="3" id="KW-1185">Reference proteome</keyword>
<evidence type="ECO:0000313" key="2">
    <source>
        <dbReference type="EMBL" id="ODR99134.1"/>
    </source>
</evidence>
<name>A0A1E3W009_9HYPH</name>
<evidence type="ECO:0008006" key="4">
    <source>
        <dbReference type="Google" id="ProtNLM"/>
    </source>
</evidence>
<dbReference type="Proteomes" id="UP000094472">
    <property type="component" value="Unassembled WGS sequence"/>
</dbReference>
<protein>
    <recommendedName>
        <fullName evidence="4">Zinc-finger domain-containing protein</fullName>
    </recommendedName>
</protein>
<sequence length="168" mass="18340">MKIAHHPDRATLMSYAAGSLDEAFATVVATHLASCAECRSRIRETEEIGGNLLEAIDAVPLDAAAFERAMRRLNEPVETLVEPEQRKPSLSRPLARLVGGGLDDVAWKTVAPGVAMHRLPTSKAARGSLRLLKIAPGKKNSRTRSRRHGDHPGPYGILPRCVRTVRPR</sequence>
<reference evidence="2 3" key="1">
    <citation type="journal article" date="2016" name="Environ. Microbiol.">
        <title>New Methyloceanibacter diversity from North Sea sediments includes methanotroph containing solely the soluble methane monooxygenase.</title>
        <authorList>
            <person name="Vekeman B."/>
            <person name="Kerckhof F.M."/>
            <person name="Cremers G."/>
            <person name="de Vos P."/>
            <person name="Vandamme P."/>
            <person name="Boon N."/>
            <person name="Op den Camp H.J."/>
            <person name="Heylen K."/>
        </authorList>
    </citation>
    <scope>NUCLEOTIDE SEQUENCE [LARGE SCALE GENOMIC DNA]</scope>
    <source>
        <strain evidence="2 3">R-67175</strain>
    </source>
</reference>
<proteinExistence type="predicted"/>
<comment type="caution">
    <text evidence="2">The sequence shown here is derived from an EMBL/GenBank/DDBJ whole genome shotgun (WGS) entry which is preliminary data.</text>
</comment>
<dbReference type="STRING" id="1774969.AUC69_09435"/>
<evidence type="ECO:0000256" key="1">
    <source>
        <dbReference type="SAM" id="MobiDB-lite"/>
    </source>
</evidence>